<proteinExistence type="predicted"/>
<organism evidence="2 3">
    <name type="scientific">Acidiluteibacter ferrifornacis</name>
    <dbReference type="NCBI Taxonomy" id="2692424"/>
    <lineage>
        <taxon>Bacteria</taxon>
        <taxon>Pseudomonadati</taxon>
        <taxon>Bacteroidota</taxon>
        <taxon>Flavobacteriia</taxon>
        <taxon>Flavobacteriales</taxon>
        <taxon>Cryomorphaceae</taxon>
        <taxon>Acidiluteibacter</taxon>
    </lineage>
</organism>
<gene>
    <name evidence="2" type="ORF">GQN54_13405</name>
</gene>
<dbReference type="Proteomes" id="UP000470771">
    <property type="component" value="Unassembled WGS sequence"/>
</dbReference>
<protein>
    <submittedName>
        <fullName evidence="2">Uncharacterized protein</fullName>
    </submittedName>
</protein>
<sequence>MLKFLLIILIAFFTFNSFSQTNSVCEPLVVNDSLFQLKSDPYNFGKSSGNYVQSVRRDLVTDINDIITIEKDCIIFKINYACGCGDNNKQLVSNGILLQDNQGLQYYEIKFLFINYNKGCKALCHDLLYYDISELKNSTESVYLKFDEFEDLIEY</sequence>
<name>A0A6N9NPB1_9FLAO</name>
<feature type="signal peptide" evidence="1">
    <location>
        <begin position="1"/>
        <end position="19"/>
    </location>
</feature>
<feature type="chain" id="PRO_5026838574" evidence="1">
    <location>
        <begin position="20"/>
        <end position="155"/>
    </location>
</feature>
<evidence type="ECO:0000313" key="2">
    <source>
        <dbReference type="EMBL" id="NBG67120.1"/>
    </source>
</evidence>
<comment type="caution">
    <text evidence="2">The sequence shown here is derived from an EMBL/GenBank/DDBJ whole genome shotgun (WGS) entry which is preliminary data.</text>
</comment>
<keyword evidence="3" id="KW-1185">Reference proteome</keyword>
<evidence type="ECO:0000313" key="3">
    <source>
        <dbReference type="Proteomes" id="UP000470771"/>
    </source>
</evidence>
<dbReference type="EMBL" id="WWNE01000012">
    <property type="protein sequence ID" value="NBG67120.1"/>
    <property type="molecule type" value="Genomic_DNA"/>
</dbReference>
<accession>A0A6N9NPB1</accession>
<dbReference type="AlphaFoldDB" id="A0A6N9NPB1"/>
<evidence type="ECO:0000256" key="1">
    <source>
        <dbReference type="SAM" id="SignalP"/>
    </source>
</evidence>
<reference evidence="2 3" key="1">
    <citation type="submission" date="2019-12" db="EMBL/GenBank/DDBJ databases">
        <authorList>
            <person name="Zhao J."/>
        </authorList>
    </citation>
    <scope>NUCLEOTIDE SEQUENCE [LARGE SCALE GENOMIC DNA]</scope>
    <source>
        <strain evidence="2 3">S-15</strain>
    </source>
</reference>
<dbReference type="RefSeq" id="WP_160634067.1">
    <property type="nucleotide sequence ID" value="NZ_WWNE01000012.1"/>
</dbReference>
<keyword evidence="1" id="KW-0732">Signal</keyword>